<protein>
    <submittedName>
        <fullName evidence="2">Uncharacterized protein</fullName>
    </submittedName>
</protein>
<evidence type="ECO:0000313" key="3">
    <source>
        <dbReference type="Proteomes" id="UP000051952"/>
    </source>
</evidence>
<dbReference type="EMBL" id="CYKH01000853">
    <property type="protein sequence ID" value="CUG52348.1"/>
    <property type="molecule type" value="Genomic_DNA"/>
</dbReference>
<reference evidence="3" key="1">
    <citation type="submission" date="2015-09" db="EMBL/GenBank/DDBJ databases">
        <authorList>
            <consortium name="Pathogen Informatics"/>
        </authorList>
    </citation>
    <scope>NUCLEOTIDE SEQUENCE [LARGE SCALE GENOMIC DNA]</scope>
    <source>
        <strain evidence="3">Lake Konstanz</strain>
    </source>
</reference>
<gene>
    <name evidence="2" type="ORF">BSAL_80665</name>
</gene>
<dbReference type="Proteomes" id="UP000051952">
    <property type="component" value="Unassembled WGS sequence"/>
</dbReference>
<dbReference type="AlphaFoldDB" id="A0A0S4J150"/>
<keyword evidence="3" id="KW-1185">Reference proteome</keyword>
<organism evidence="2 3">
    <name type="scientific">Bodo saltans</name>
    <name type="common">Flagellated protozoan</name>
    <dbReference type="NCBI Taxonomy" id="75058"/>
    <lineage>
        <taxon>Eukaryota</taxon>
        <taxon>Discoba</taxon>
        <taxon>Euglenozoa</taxon>
        <taxon>Kinetoplastea</taxon>
        <taxon>Metakinetoplastina</taxon>
        <taxon>Eubodonida</taxon>
        <taxon>Bodonidae</taxon>
        <taxon>Bodo</taxon>
    </lineage>
</organism>
<accession>A0A0S4J150</accession>
<evidence type="ECO:0000313" key="2">
    <source>
        <dbReference type="EMBL" id="CUG52348.1"/>
    </source>
</evidence>
<name>A0A0S4J150_BODSA</name>
<sequence>MQVDFPLSAEEGRRARHSGMLNPNLKKIAILLERHGIPEYTMEKLRICDGSLPDEFIDTFINFLEDAEAAAAERKTELAAAHQDLYKATEELEKEQDRSARNAQLLSMLQQKGDALYEHQRERLRVEGEQVREMNLRELDLARQIQREEFKMKLKQKELDRLSDEKHRR</sequence>
<dbReference type="VEuPathDB" id="TriTrypDB:BSAL_80665"/>
<feature type="coiled-coil region" evidence="1">
    <location>
        <begin position="64"/>
        <end position="98"/>
    </location>
</feature>
<keyword evidence="1" id="KW-0175">Coiled coil</keyword>
<evidence type="ECO:0000256" key="1">
    <source>
        <dbReference type="SAM" id="Coils"/>
    </source>
</evidence>
<proteinExistence type="predicted"/>